<organism evidence="5 6">
    <name type="scientific">Stenotrophomonas chelatiphaga</name>
    <dbReference type="NCBI Taxonomy" id="517011"/>
    <lineage>
        <taxon>Bacteria</taxon>
        <taxon>Pseudomonadati</taxon>
        <taxon>Pseudomonadota</taxon>
        <taxon>Gammaproteobacteria</taxon>
        <taxon>Lysobacterales</taxon>
        <taxon>Lysobacteraceae</taxon>
        <taxon>Stenotrophomonas</taxon>
    </lineage>
</organism>
<feature type="domain" description="HTH araC/xylS-type" evidence="4">
    <location>
        <begin position="132"/>
        <end position="230"/>
    </location>
</feature>
<protein>
    <submittedName>
        <fullName evidence="5">AraC family transcriptional regulator</fullName>
    </submittedName>
</protein>
<dbReference type="SUPFAM" id="SSF46689">
    <property type="entry name" value="Homeodomain-like"/>
    <property type="match status" value="2"/>
</dbReference>
<evidence type="ECO:0000313" key="6">
    <source>
        <dbReference type="Proteomes" id="UP000051386"/>
    </source>
</evidence>
<proteinExistence type="predicted"/>
<dbReference type="RefSeq" id="WP_057506739.1">
    <property type="nucleotide sequence ID" value="NZ_LDJK01000002.1"/>
</dbReference>
<dbReference type="InterPro" id="IPR018060">
    <property type="entry name" value="HTH_AraC"/>
</dbReference>
<dbReference type="PATRIC" id="fig|517011.3.peg.842"/>
<evidence type="ECO:0000259" key="4">
    <source>
        <dbReference type="PROSITE" id="PS01124"/>
    </source>
</evidence>
<dbReference type="EMBL" id="LDJK01000002">
    <property type="protein sequence ID" value="KRG77667.1"/>
    <property type="molecule type" value="Genomic_DNA"/>
</dbReference>
<gene>
    <name evidence="5" type="ORF">ABB28_00490</name>
</gene>
<dbReference type="InterPro" id="IPR050204">
    <property type="entry name" value="AraC_XylS_family_regulators"/>
</dbReference>
<dbReference type="AlphaFoldDB" id="A0A0R0DJ76"/>
<reference evidence="5 6" key="1">
    <citation type="submission" date="2015-05" db="EMBL/GenBank/DDBJ databases">
        <title>Genome sequencing and analysis of members of genus Stenotrophomonas.</title>
        <authorList>
            <person name="Patil P.P."/>
            <person name="Midha S."/>
            <person name="Patil P.B."/>
        </authorList>
    </citation>
    <scope>NUCLEOTIDE SEQUENCE [LARGE SCALE GENOMIC DNA]</scope>
    <source>
        <strain evidence="5 6">DSM 21508</strain>
    </source>
</reference>
<dbReference type="SMART" id="SM00342">
    <property type="entry name" value="HTH_ARAC"/>
    <property type="match status" value="1"/>
</dbReference>
<dbReference type="Gene3D" id="1.10.10.60">
    <property type="entry name" value="Homeodomain-like"/>
    <property type="match status" value="2"/>
</dbReference>
<evidence type="ECO:0000313" key="5">
    <source>
        <dbReference type="EMBL" id="KRG77667.1"/>
    </source>
</evidence>
<keyword evidence="1" id="KW-0805">Transcription regulation</keyword>
<dbReference type="GO" id="GO:0043565">
    <property type="term" value="F:sequence-specific DNA binding"/>
    <property type="evidence" value="ECO:0007669"/>
    <property type="project" value="InterPro"/>
</dbReference>
<keyword evidence="2" id="KW-0238">DNA-binding</keyword>
<evidence type="ECO:0000256" key="3">
    <source>
        <dbReference type="ARBA" id="ARBA00023163"/>
    </source>
</evidence>
<evidence type="ECO:0000256" key="2">
    <source>
        <dbReference type="ARBA" id="ARBA00023125"/>
    </source>
</evidence>
<dbReference type="GO" id="GO:0003700">
    <property type="term" value="F:DNA-binding transcription factor activity"/>
    <property type="evidence" value="ECO:0007669"/>
    <property type="project" value="InterPro"/>
</dbReference>
<dbReference type="PANTHER" id="PTHR46796:SF2">
    <property type="entry name" value="TRANSCRIPTIONAL REGULATORY PROTEIN"/>
    <property type="match status" value="1"/>
</dbReference>
<evidence type="ECO:0000256" key="1">
    <source>
        <dbReference type="ARBA" id="ARBA00023015"/>
    </source>
</evidence>
<comment type="caution">
    <text evidence="5">The sequence shown here is derived from an EMBL/GenBank/DDBJ whole genome shotgun (WGS) entry which is preliminary data.</text>
</comment>
<name>A0A0R0DJ76_9GAMM</name>
<dbReference type="Pfam" id="PF12833">
    <property type="entry name" value="HTH_18"/>
    <property type="match status" value="1"/>
</dbReference>
<keyword evidence="3" id="KW-0804">Transcription</keyword>
<dbReference type="SUPFAM" id="SSF51215">
    <property type="entry name" value="Regulatory protein AraC"/>
    <property type="match status" value="1"/>
</dbReference>
<sequence>MHAPRFHVRSYGDAWGGDRHAYAQWVLPLHGELQFELDGHGARLDALQGVLVAPGENHDQVGQGINQHLIIDCDAAWFDDHTLEHLRGQRWLSLPQALRTSLQALPAGSSGEHLLPLLLQAFAPDGSGARLQALCARIQAAPGEAWPVERMARLAGLSSSHLHARFLRELGLPPQAWLSALRLRWARHLLRSTQVPISTVAQLAGYSEQSALSRALRRETGLTPSMWRRQSP</sequence>
<dbReference type="InterPro" id="IPR009057">
    <property type="entry name" value="Homeodomain-like_sf"/>
</dbReference>
<keyword evidence="6" id="KW-1185">Reference proteome</keyword>
<dbReference type="InterPro" id="IPR037923">
    <property type="entry name" value="HTH-like"/>
</dbReference>
<dbReference type="Proteomes" id="UP000051386">
    <property type="component" value="Unassembled WGS sequence"/>
</dbReference>
<dbReference type="PROSITE" id="PS01124">
    <property type="entry name" value="HTH_ARAC_FAMILY_2"/>
    <property type="match status" value="1"/>
</dbReference>
<dbReference type="PANTHER" id="PTHR46796">
    <property type="entry name" value="HTH-TYPE TRANSCRIPTIONAL ACTIVATOR RHAS-RELATED"/>
    <property type="match status" value="1"/>
</dbReference>
<accession>A0A0R0DJ76</accession>